<evidence type="ECO:0000256" key="6">
    <source>
        <dbReference type="ARBA" id="ARBA00023136"/>
    </source>
</evidence>
<dbReference type="SUPFAM" id="SSF52540">
    <property type="entry name" value="P-loop containing nucleoside triphosphate hydrolases"/>
    <property type="match status" value="1"/>
</dbReference>
<dbReference type="HOGENOM" id="CLU_000604_1_22_11"/>
<evidence type="ECO:0000313" key="9">
    <source>
        <dbReference type="Proteomes" id="UP000006057"/>
    </source>
</evidence>
<dbReference type="KEGG" id="mcb:Mycch_5959"/>
<dbReference type="PANTHER" id="PTHR42788">
    <property type="entry name" value="TAURINE IMPORT ATP-BINDING PROTEIN-RELATED"/>
    <property type="match status" value="1"/>
</dbReference>
<dbReference type="InterPro" id="IPR017871">
    <property type="entry name" value="ABC_transporter-like_CS"/>
</dbReference>
<evidence type="ECO:0000256" key="2">
    <source>
        <dbReference type="ARBA" id="ARBA00022475"/>
    </source>
</evidence>
<dbReference type="RefSeq" id="WP_014805804.1">
    <property type="nucleotide sequence ID" value="NC_018023.1"/>
</dbReference>
<dbReference type="Gene3D" id="3.40.50.300">
    <property type="entry name" value="P-loop containing nucleotide triphosphate hydrolases"/>
    <property type="match status" value="1"/>
</dbReference>
<keyword evidence="1" id="KW-0813">Transport</keyword>
<evidence type="ECO:0000256" key="1">
    <source>
        <dbReference type="ARBA" id="ARBA00022448"/>
    </source>
</evidence>
<dbReference type="PROSITE" id="PS50893">
    <property type="entry name" value="ABC_TRANSPORTER_2"/>
    <property type="match status" value="1"/>
</dbReference>
<dbReference type="EMBL" id="CP003055">
    <property type="protein sequence ID" value="AFM20563.1"/>
    <property type="molecule type" value="Genomic_DNA"/>
</dbReference>
<keyword evidence="8" id="KW-0614">Plasmid</keyword>
<organism evidence="8 9">
    <name type="scientific">Mycolicibacterium chubuense (strain NBB4)</name>
    <name type="common">Mycobacterium chubuense</name>
    <dbReference type="NCBI Taxonomy" id="710421"/>
    <lineage>
        <taxon>Bacteria</taxon>
        <taxon>Bacillati</taxon>
        <taxon>Actinomycetota</taxon>
        <taxon>Actinomycetes</taxon>
        <taxon>Mycobacteriales</taxon>
        <taxon>Mycobacteriaceae</taxon>
        <taxon>Mycolicibacterium</taxon>
    </lineage>
</organism>
<dbReference type="Pfam" id="PF00005">
    <property type="entry name" value="ABC_tran"/>
    <property type="match status" value="1"/>
</dbReference>
<evidence type="ECO:0000256" key="3">
    <source>
        <dbReference type="ARBA" id="ARBA00022741"/>
    </source>
</evidence>
<proteinExistence type="predicted"/>
<evidence type="ECO:0000313" key="8">
    <source>
        <dbReference type="EMBL" id="AFM20563.1"/>
    </source>
</evidence>
<geneLocation type="plasmid" evidence="8 9">
    <name>pMYCCH.02</name>
</geneLocation>
<dbReference type="PROSITE" id="PS00211">
    <property type="entry name" value="ABC_TRANSPORTER_1"/>
    <property type="match status" value="1"/>
</dbReference>
<dbReference type="InterPro" id="IPR003593">
    <property type="entry name" value="AAA+_ATPase"/>
</dbReference>
<dbReference type="SMART" id="SM00382">
    <property type="entry name" value="AAA"/>
    <property type="match status" value="1"/>
</dbReference>
<evidence type="ECO:0000259" key="7">
    <source>
        <dbReference type="PROSITE" id="PS50893"/>
    </source>
</evidence>
<accession>I4BTF6</accession>
<dbReference type="Proteomes" id="UP000006057">
    <property type="component" value="Plasmid pMYCCH.02"/>
</dbReference>
<keyword evidence="9" id="KW-1185">Reference proteome</keyword>
<name>I4BTF6_MYCCN</name>
<dbReference type="AlphaFoldDB" id="I4BTF6"/>
<evidence type="ECO:0000256" key="4">
    <source>
        <dbReference type="ARBA" id="ARBA00022840"/>
    </source>
</evidence>
<feature type="domain" description="ABC transporter" evidence="7">
    <location>
        <begin position="10"/>
        <end position="229"/>
    </location>
</feature>
<dbReference type="InterPro" id="IPR050166">
    <property type="entry name" value="ABC_transporter_ATP-bind"/>
</dbReference>
<dbReference type="PANTHER" id="PTHR42788:SF17">
    <property type="entry name" value="ALIPHATIC SULFONATES IMPORT ATP-BINDING PROTEIN SSUB"/>
    <property type="match status" value="1"/>
</dbReference>
<gene>
    <name evidence="8" type="ordered locus">Mycch_5959</name>
</gene>
<keyword evidence="4" id="KW-0067">ATP-binding</keyword>
<dbReference type="InterPro" id="IPR027417">
    <property type="entry name" value="P-loop_NTPase"/>
</dbReference>
<dbReference type="GO" id="GO:0016887">
    <property type="term" value="F:ATP hydrolysis activity"/>
    <property type="evidence" value="ECO:0007669"/>
    <property type="project" value="InterPro"/>
</dbReference>
<keyword evidence="2" id="KW-1003">Cell membrane</keyword>
<keyword evidence="5" id="KW-1278">Translocase</keyword>
<dbReference type="GO" id="GO:0005524">
    <property type="term" value="F:ATP binding"/>
    <property type="evidence" value="ECO:0007669"/>
    <property type="project" value="UniProtKB-KW"/>
</dbReference>
<dbReference type="OrthoDB" id="8773773at2"/>
<protein>
    <submittedName>
        <fullName evidence="8">ABC-type nitrate/sulfonate/bicarbonate transport system, ATPase component</fullName>
    </submittedName>
</protein>
<dbReference type="PATRIC" id="fig|710421.3.peg.5940"/>
<keyword evidence="3" id="KW-0547">Nucleotide-binding</keyword>
<dbReference type="InterPro" id="IPR003439">
    <property type="entry name" value="ABC_transporter-like_ATP-bd"/>
</dbReference>
<reference evidence="8 9" key="1">
    <citation type="submission" date="2012-06" db="EMBL/GenBank/DDBJ databases">
        <title>Complete sequence of plasmid 2 of Mycobacterium chubuense NBB4.</title>
        <authorList>
            <consortium name="US DOE Joint Genome Institute"/>
            <person name="Lucas S."/>
            <person name="Han J."/>
            <person name="Lapidus A."/>
            <person name="Cheng J.-F."/>
            <person name="Goodwin L."/>
            <person name="Pitluck S."/>
            <person name="Peters L."/>
            <person name="Mikhailova N."/>
            <person name="Teshima H."/>
            <person name="Detter J.C."/>
            <person name="Han C."/>
            <person name="Tapia R."/>
            <person name="Land M."/>
            <person name="Hauser L."/>
            <person name="Kyrpides N."/>
            <person name="Ivanova N."/>
            <person name="Pagani I."/>
            <person name="Mattes T."/>
            <person name="Holmes A."/>
            <person name="Rutledge P."/>
            <person name="Paulsen I."/>
            <person name="Coleman N."/>
            <person name="Woyke T."/>
        </authorList>
    </citation>
    <scope>NUCLEOTIDE SEQUENCE [LARGE SCALE GENOMIC DNA]</scope>
    <source>
        <strain evidence="8 9">NBB4</strain>
        <plasmid evidence="8 9">pMYCCH.02</plasmid>
    </source>
</reference>
<keyword evidence="6" id="KW-0472">Membrane</keyword>
<sequence length="241" mass="25778">MTVASVRAVARTGGLRKQFGDRIVLDGVDLDIRLGEIVALVGRSGSGKSTLLRVLAGLSDTHGGTVAVNGAVATAFQDSRLVPWLSVARNVTLGLSTPRQRRNGIQTARAVLNEVGLADHLADAWPRSLSGGEAQRAALARAVIASPDLLLLDEPFGALDALTRIAMQNLLLRLFEERGLAVLLVTHDVTEAVMLADRILVLDKGVVAHEVTVALERPRRQATLESARYVEHLLELLGVKQ</sequence>
<evidence type="ECO:0000256" key="5">
    <source>
        <dbReference type="ARBA" id="ARBA00022967"/>
    </source>
</evidence>